<evidence type="ECO:0000256" key="10">
    <source>
        <dbReference type="ARBA" id="ARBA00022605"/>
    </source>
</evidence>
<reference evidence="22 23" key="1">
    <citation type="submission" date="2018-10" db="EMBL/GenBank/DDBJ databases">
        <title>Comparative functional genomics of the obligate endosymbiont Buchnera aphidicola.</title>
        <authorList>
            <person name="Chong R.A."/>
        </authorList>
    </citation>
    <scope>NUCLEOTIDE SEQUENCE [LARGE SCALE GENOMIC DNA]</scope>
    <source>
        <strain evidence="22 23">Tma</strain>
    </source>
</reference>
<evidence type="ECO:0000256" key="6">
    <source>
        <dbReference type="ARBA" id="ARBA00005412"/>
    </source>
</evidence>
<feature type="binding site" evidence="18">
    <location>
        <position position="249"/>
    </location>
    <ligand>
        <name>Zn(2+)</name>
        <dbReference type="ChEBI" id="CHEBI:29105"/>
    </ligand>
</feature>
<keyword evidence="12 18" id="KW-0547">Nucleotide-binding</keyword>
<evidence type="ECO:0000256" key="13">
    <source>
        <dbReference type="ARBA" id="ARBA00022833"/>
    </source>
</evidence>
<evidence type="ECO:0000256" key="8">
    <source>
        <dbReference type="ARBA" id="ARBA00017684"/>
    </source>
</evidence>
<dbReference type="SUPFAM" id="SSF56796">
    <property type="entry name" value="Dehydroquinate synthase-like"/>
    <property type="match status" value="1"/>
</dbReference>
<keyword evidence="9 18" id="KW-0963">Cytoplasm</keyword>
<keyword evidence="16 18" id="KW-0456">Lyase</keyword>
<evidence type="ECO:0000256" key="17">
    <source>
        <dbReference type="ARBA" id="ARBA00023285"/>
    </source>
</evidence>
<evidence type="ECO:0000256" key="9">
    <source>
        <dbReference type="ARBA" id="ARBA00022490"/>
    </source>
</evidence>
<keyword evidence="23" id="KW-1185">Reference proteome</keyword>
<dbReference type="UniPathway" id="UPA00053">
    <property type="reaction ID" value="UER00085"/>
</dbReference>
<dbReference type="AlphaFoldDB" id="A0A4D6YN68"/>
<dbReference type="RefSeq" id="WP_158349634.1">
    <property type="nucleotide sequence ID" value="NZ_CP032996.1"/>
</dbReference>
<dbReference type="Gene3D" id="1.20.1090.10">
    <property type="entry name" value="Dehydroquinate synthase-like - alpha domain"/>
    <property type="match status" value="1"/>
</dbReference>
<evidence type="ECO:0000259" key="20">
    <source>
        <dbReference type="Pfam" id="PF01761"/>
    </source>
</evidence>
<dbReference type="Proteomes" id="UP000298603">
    <property type="component" value="Chromosome"/>
</dbReference>
<evidence type="ECO:0000256" key="3">
    <source>
        <dbReference type="ARBA" id="ARBA00003485"/>
    </source>
</evidence>
<feature type="binding site" evidence="18">
    <location>
        <position position="144"/>
    </location>
    <ligand>
        <name>NAD(+)</name>
        <dbReference type="ChEBI" id="CHEBI:57540"/>
    </ligand>
</feature>
<dbReference type="InterPro" id="IPR030963">
    <property type="entry name" value="DHQ_synth_fam"/>
</dbReference>
<feature type="binding site" evidence="18">
    <location>
        <begin position="73"/>
        <end position="78"/>
    </location>
    <ligand>
        <name>NAD(+)</name>
        <dbReference type="ChEBI" id="CHEBI:57540"/>
    </ligand>
</feature>
<dbReference type="CDD" id="cd08195">
    <property type="entry name" value="DHQS"/>
    <property type="match status" value="1"/>
</dbReference>
<evidence type="ECO:0000256" key="14">
    <source>
        <dbReference type="ARBA" id="ARBA00023027"/>
    </source>
</evidence>
<evidence type="ECO:0000256" key="12">
    <source>
        <dbReference type="ARBA" id="ARBA00022741"/>
    </source>
</evidence>
<keyword evidence="13 18" id="KW-0862">Zinc</keyword>
<keyword evidence="19" id="KW-0472">Membrane</keyword>
<feature type="domain" description="3-dehydroquinate synthase C-terminal" evidence="21">
    <location>
        <begin position="183"/>
        <end position="327"/>
    </location>
</feature>
<dbReference type="PANTHER" id="PTHR43622:SF7">
    <property type="entry name" value="3-DEHYDROQUINATE SYNTHASE, CHLOROPLASTIC"/>
    <property type="match status" value="1"/>
</dbReference>
<dbReference type="GO" id="GO:0009073">
    <property type="term" value="P:aromatic amino acid family biosynthetic process"/>
    <property type="evidence" value="ECO:0007669"/>
    <property type="project" value="UniProtKB-KW"/>
</dbReference>
<dbReference type="EC" id="4.2.3.4" evidence="7 18"/>
<keyword evidence="14 18" id="KW-0520">NAD</keyword>
<evidence type="ECO:0000313" key="23">
    <source>
        <dbReference type="Proteomes" id="UP000298603"/>
    </source>
</evidence>
<keyword evidence="11 18" id="KW-0479">Metal-binding</keyword>
<evidence type="ECO:0000256" key="2">
    <source>
        <dbReference type="ARBA" id="ARBA00001911"/>
    </source>
</evidence>
<evidence type="ECO:0000256" key="15">
    <source>
        <dbReference type="ARBA" id="ARBA00023141"/>
    </source>
</evidence>
<dbReference type="GO" id="GO:0008652">
    <property type="term" value="P:amino acid biosynthetic process"/>
    <property type="evidence" value="ECO:0007669"/>
    <property type="project" value="UniProtKB-KW"/>
</dbReference>
<dbReference type="GO" id="GO:0009423">
    <property type="term" value="P:chorismate biosynthetic process"/>
    <property type="evidence" value="ECO:0007669"/>
    <property type="project" value="UniProtKB-UniRule"/>
</dbReference>
<dbReference type="NCBIfam" id="TIGR01357">
    <property type="entry name" value="aroB"/>
    <property type="match status" value="1"/>
</dbReference>
<evidence type="ECO:0000256" key="1">
    <source>
        <dbReference type="ARBA" id="ARBA00001393"/>
    </source>
</evidence>
<evidence type="ECO:0000256" key="18">
    <source>
        <dbReference type="HAMAP-Rule" id="MF_00110"/>
    </source>
</evidence>
<keyword evidence="19" id="KW-1133">Transmembrane helix</keyword>
<dbReference type="InterPro" id="IPR030960">
    <property type="entry name" value="DHQS/DOIS_N"/>
</dbReference>
<dbReference type="Gene3D" id="3.40.50.1970">
    <property type="match status" value="1"/>
</dbReference>
<comment type="cofactor">
    <cofactor evidence="2 18">
        <name>NAD(+)</name>
        <dbReference type="ChEBI" id="CHEBI:57540"/>
    </cofactor>
</comment>
<comment type="subcellular location">
    <subcellularLocation>
        <location evidence="4 18">Cytoplasm</location>
    </subcellularLocation>
</comment>
<comment type="function">
    <text evidence="3 18">Catalyzes the conversion of 3-deoxy-D-arabino-heptulosonate 7-phosphate (DAHP) to dehydroquinate (DHQ).</text>
</comment>
<feature type="transmembrane region" description="Helical" evidence="19">
    <location>
        <begin position="100"/>
        <end position="120"/>
    </location>
</feature>
<feature type="binding site" evidence="18">
    <location>
        <position position="153"/>
    </location>
    <ligand>
        <name>NAD(+)</name>
        <dbReference type="ChEBI" id="CHEBI:57540"/>
    </ligand>
</feature>
<proteinExistence type="inferred from homology"/>
<dbReference type="Pfam" id="PF24621">
    <property type="entry name" value="DHQS_C"/>
    <property type="match status" value="1"/>
</dbReference>
<dbReference type="InterPro" id="IPR050071">
    <property type="entry name" value="Dehydroquinate_synthase"/>
</dbReference>
<dbReference type="Pfam" id="PF01761">
    <property type="entry name" value="DHQ_synthase"/>
    <property type="match status" value="1"/>
</dbReference>
<name>A0A4D6YN68_9GAMM</name>
<evidence type="ECO:0000256" key="4">
    <source>
        <dbReference type="ARBA" id="ARBA00004496"/>
    </source>
</evidence>
<feature type="binding site" evidence="18">
    <location>
        <begin position="171"/>
        <end position="174"/>
    </location>
    <ligand>
        <name>NAD(+)</name>
        <dbReference type="ChEBI" id="CHEBI:57540"/>
    </ligand>
</feature>
<dbReference type="OrthoDB" id="9806583at2"/>
<dbReference type="InterPro" id="IPR016037">
    <property type="entry name" value="DHQ_synth_AroB"/>
</dbReference>
<evidence type="ECO:0000256" key="19">
    <source>
        <dbReference type="SAM" id="Phobius"/>
    </source>
</evidence>
<evidence type="ECO:0000259" key="21">
    <source>
        <dbReference type="Pfam" id="PF24621"/>
    </source>
</evidence>
<comment type="catalytic activity">
    <reaction evidence="1 18">
        <text>7-phospho-2-dehydro-3-deoxy-D-arabino-heptonate = 3-dehydroquinate + phosphate</text>
        <dbReference type="Rhea" id="RHEA:21968"/>
        <dbReference type="ChEBI" id="CHEBI:32364"/>
        <dbReference type="ChEBI" id="CHEBI:43474"/>
        <dbReference type="ChEBI" id="CHEBI:58394"/>
        <dbReference type="EC" id="4.2.3.4"/>
    </reaction>
</comment>
<sequence length="363" mass="41277">MKLKIIPVKTKNNSYYINIGFKIFNLENIFSPLKSGDRCVLVTNITISKIWKEKIVKYFLKNKIILEEFILSDGENYKTLNSVNLLLTYLLEKLHDRNSILIAFGGGVIGDLTGFVASIYQRGIRFIQIPTTLLSQVDAAIGGKTGVNHILGKNMIGTFWQPNAVITDINFLSTLPYKQLISGIAEVIKYAISFDYVFFQWLENNIKQILSLNTEVLIYCIQKCCELKSKIVNLDEREYGFRVFLNLGHTYGHAIEAHFKYLKWLHGEAISIGIVMAIKTSEILGILSSFDATRMINLIKNFGLPTVAPKDMNVQSYLKYMIRDKKSYSGKIQLVVPIKIGKLKILKNVNQDIIFSVIKKCII</sequence>
<evidence type="ECO:0000313" key="22">
    <source>
        <dbReference type="EMBL" id="QCI27348.1"/>
    </source>
</evidence>
<feature type="binding site" evidence="18">
    <location>
        <begin position="131"/>
        <end position="132"/>
    </location>
    <ligand>
        <name>NAD(+)</name>
        <dbReference type="ChEBI" id="CHEBI:57540"/>
    </ligand>
</feature>
<dbReference type="EMBL" id="CP032996">
    <property type="protein sequence ID" value="QCI27348.1"/>
    <property type="molecule type" value="Genomic_DNA"/>
</dbReference>
<dbReference type="FunFam" id="3.40.50.1970:FF:000001">
    <property type="entry name" value="3-dehydroquinate synthase"/>
    <property type="match status" value="1"/>
</dbReference>
<evidence type="ECO:0000256" key="16">
    <source>
        <dbReference type="ARBA" id="ARBA00023239"/>
    </source>
</evidence>
<dbReference type="PIRSF" id="PIRSF001455">
    <property type="entry name" value="DHQ_synth"/>
    <property type="match status" value="1"/>
</dbReference>
<feature type="binding site" evidence="18">
    <location>
        <position position="186"/>
    </location>
    <ligand>
        <name>Zn(2+)</name>
        <dbReference type="ChEBI" id="CHEBI:29105"/>
    </ligand>
</feature>
<feature type="domain" description="3-dehydroquinate synthase N-terminal" evidence="20">
    <location>
        <begin position="69"/>
        <end position="181"/>
    </location>
</feature>
<dbReference type="GO" id="GO:0005737">
    <property type="term" value="C:cytoplasm"/>
    <property type="evidence" value="ECO:0007669"/>
    <property type="project" value="UniProtKB-SubCell"/>
</dbReference>
<evidence type="ECO:0000256" key="11">
    <source>
        <dbReference type="ARBA" id="ARBA00022723"/>
    </source>
</evidence>
<comment type="pathway">
    <text evidence="5 18">Metabolic intermediate biosynthesis; chorismate biosynthesis; chorismate from D-erythrose 4-phosphate and phosphoenolpyruvate: step 2/7.</text>
</comment>
<dbReference type="HAMAP" id="MF_00110">
    <property type="entry name" value="DHQ_synthase"/>
    <property type="match status" value="1"/>
</dbReference>
<dbReference type="InterPro" id="IPR056179">
    <property type="entry name" value="DHQS_C"/>
</dbReference>
<keyword evidence="10 18" id="KW-0028">Amino-acid biosynthesis</keyword>
<gene>
    <name evidence="18" type="primary">aroB</name>
    <name evidence="22" type="ORF">D9V81_01880</name>
</gene>
<keyword evidence="15 18" id="KW-0057">Aromatic amino acid biosynthesis</keyword>
<keyword evidence="19" id="KW-0812">Transmembrane</keyword>
<feature type="binding site" evidence="18">
    <location>
        <position position="266"/>
    </location>
    <ligand>
        <name>Zn(2+)</name>
        <dbReference type="ChEBI" id="CHEBI:29105"/>
    </ligand>
</feature>
<feature type="binding site" evidence="18">
    <location>
        <begin position="107"/>
        <end position="111"/>
    </location>
    <ligand>
        <name>NAD(+)</name>
        <dbReference type="ChEBI" id="CHEBI:57540"/>
    </ligand>
</feature>
<keyword evidence="17 18" id="KW-0170">Cobalt</keyword>
<dbReference type="GO" id="GO:0046872">
    <property type="term" value="F:metal ion binding"/>
    <property type="evidence" value="ECO:0007669"/>
    <property type="project" value="UniProtKB-KW"/>
</dbReference>
<accession>A0A4D6YN68</accession>
<evidence type="ECO:0000256" key="5">
    <source>
        <dbReference type="ARBA" id="ARBA00004661"/>
    </source>
</evidence>
<protein>
    <recommendedName>
        <fullName evidence="8 18">3-dehydroquinate synthase</fullName>
        <shortName evidence="18">DHQS</shortName>
        <ecNumber evidence="7 18">4.2.3.4</ecNumber>
    </recommendedName>
</protein>
<comment type="cofactor">
    <cofactor evidence="18">
        <name>Co(2+)</name>
        <dbReference type="ChEBI" id="CHEBI:48828"/>
    </cofactor>
    <cofactor evidence="18">
        <name>Zn(2+)</name>
        <dbReference type="ChEBI" id="CHEBI:29105"/>
    </cofactor>
    <text evidence="18">Binds 1 divalent metal cation per subunit. Can use either Co(2+) or Zn(2+).</text>
</comment>
<evidence type="ECO:0000256" key="7">
    <source>
        <dbReference type="ARBA" id="ARBA00013031"/>
    </source>
</evidence>
<organism evidence="22 23">
    <name type="scientific">Buchnera aphidicola</name>
    <name type="common">Therioaphis trifolii</name>
    <dbReference type="NCBI Taxonomy" id="1241884"/>
    <lineage>
        <taxon>Bacteria</taxon>
        <taxon>Pseudomonadati</taxon>
        <taxon>Pseudomonadota</taxon>
        <taxon>Gammaproteobacteria</taxon>
        <taxon>Enterobacterales</taxon>
        <taxon>Erwiniaceae</taxon>
        <taxon>Buchnera</taxon>
    </lineage>
</organism>
<comment type="similarity">
    <text evidence="6 18">Belongs to the sugar phosphate cyclases superfamily. Dehydroquinate synthase family.</text>
</comment>
<dbReference type="GO" id="GO:0003856">
    <property type="term" value="F:3-dehydroquinate synthase activity"/>
    <property type="evidence" value="ECO:0007669"/>
    <property type="project" value="UniProtKB-UniRule"/>
</dbReference>
<dbReference type="GO" id="GO:0000166">
    <property type="term" value="F:nucleotide binding"/>
    <property type="evidence" value="ECO:0007669"/>
    <property type="project" value="UniProtKB-KW"/>
</dbReference>
<dbReference type="PANTHER" id="PTHR43622">
    <property type="entry name" value="3-DEHYDROQUINATE SYNTHASE"/>
    <property type="match status" value="1"/>
</dbReference>